<organism evidence="7 8">
    <name type="scientific">Hungatella hathewayi</name>
    <dbReference type="NCBI Taxonomy" id="154046"/>
    <lineage>
        <taxon>Bacteria</taxon>
        <taxon>Bacillati</taxon>
        <taxon>Bacillota</taxon>
        <taxon>Clostridia</taxon>
        <taxon>Lachnospirales</taxon>
        <taxon>Lachnospiraceae</taxon>
        <taxon>Hungatella</taxon>
    </lineage>
</organism>
<evidence type="ECO:0000256" key="3">
    <source>
        <dbReference type="ARBA" id="ARBA00022448"/>
    </source>
</evidence>
<evidence type="ECO:0000256" key="4">
    <source>
        <dbReference type="ARBA" id="ARBA00022729"/>
    </source>
</evidence>
<dbReference type="GO" id="GO:0030288">
    <property type="term" value="C:outer membrane-bounded periplasmic space"/>
    <property type="evidence" value="ECO:0007669"/>
    <property type="project" value="TreeGrafter"/>
</dbReference>
<dbReference type="Proteomes" id="UP001055091">
    <property type="component" value="Unassembled WGS sequence"/>
</dbReference>
<comment type="caution">
    <text evidence="7">The sequence shown here is derived from an EMBL/GenBank/DDBJ whole genome shotgun (WGS) entry which is preliminary data.</text>
</comment>
<comment type="similarity">
    <text evidence="2">Belongs to the bacterial solute-binding protein 8 family.</text>
</comment>
<evidence type="ECO:0000313" key="8">
    <source>
        <dbReference type="Proteomes" id="UP001055091"/>
    </source>
</evidence>
<gene>
    <name evidence="7" type="primary">fhuD_2</name>
    <name evidence="7" type="ORF">CE91St55_30590</name>
</gene>
<protein>
    <submittedName>
        <fullName evidence="7">Ferrichrome ABC transporter substrate-binding protein</fullName>
    </submittedName>
</protein>
<dbReference type="AlphaFoldDB" id="A0AA37JKV0"/>
<dbReference type="EMBL" id="BQNJ01000001">
    <property type="protein sequence ID" value="GKH01078.1"/>
    <property type="molecule type" value="Genomic_DNA"/>
</dbReference>
<evidence type="ECO:0000256" key="2">
    <source>
        <dbReference type="ARBA" id="ARBA00008814"/>
    </source>
</evidence>
<evidence type="ECO:0000259" key="6">
    <source>
        <dbReference type="PROSITE" id="PS50983"/>
    </source>
</evidence>
<feature type="domain" description="Fe/B12 periplasmic-binding" evidence="6">
    <location>
        <begin position="53"/>
        <end position="321"/>
    </location>
</feature>
<dbReference type="Gene3D" id="3.40.50.1980">
    <property type="entry name" value="Nitrogenase molybdenum iron protein domain"/>
    <property type="match status" value="2"/>
</dbReference>
<evidence type="ECO:0000256" key="5">
    <source>
        <dbReference type="SAM" id="SignalP"/>
    </source>
</evidence>
<keyword evidence="4 5" id="KW-0732">Signal</keyword>
<name>A0AA37JKV0_9FIRM</name>
<comment type="subcellular location">
    <subcellularLocation>
        <location evidence="1">Cell envelope</location>
    </subcellularLocation>
</comment>
<dbReference type="SUPFAM" id="SSF53807">
    <property type="entry name" value="Helical backbone' metal receptor"/>
    <property type="match status" value="1"/>
</dbReference>
<feature type="chain" id="PRO_5041325642" evidence="5">
    <location>
        <begin position="20"/>
        <end position="324"/>
    </location>
</feature>
<keyword evidence="3" id="KW-0813">Transport</keyword>
<accession>A0AA37JKV0</accession>
<proteinExistence type="inferred from homology"/>
<dbReference type="PANTHER" id="PTHR30532:SF21">
    <property type="entry name" value="SIDEROPHORE-BINDING LIPOPROTEIN YFIY-RELATED"/>
    <property type="match status" value="1"/>
</dbReference>
<evidence type="ECO:0000313" key="7">
    <source>
        <dbReference type="EMBL" id="GKH01078.1"/>
    </source>
</evidence>
<dbReference type="GO" id="GO:1901678">
    <property type="term" value="P:iron coordination entity transport"/>
    <property type="evidence" value="ECO:0007669"/>
    <property type="project" value="UniProtKB-ARBA"/>
</dbReference>
<dbReference type="InterPro" id="IPR002491">
    <property type="entry name" value="ABC_transptr_periplasmic_BD"/>
</dbReference>
<evidence type="ECO:0000256" key="1">
    <source>
        <dbReference type="ARBA" id="ARBA00004196"/>
    </source>
</evidence>
<dbReference type="RefSeq" id="WP_244052670.1">
    <property type="nucleotide sequence ID" value="NZ_BQNJ01000001.1"/>
</dbReference>
<dbReference type="PROSITE" id="PS50983">
    <property type="entry name" value="FE_B12_PBP"/>
    <property type="match status" value="1"/>
</dbReference>
<dbReference type="PANTHER" id="PTHR30532">
    <property type="entry name" value="IRON III DICITRATE-BINDING PERIPLASMIC PROTEIN"/>
    <property type="match status" value="1"/>
</dbReference>
<reference evidence="7" key="1">
    <citation type="submission" date="2022-01" db="EMBL/GenBank/DDBJ databases">
        <title>Novel bile acid biosynthetic pathways are enriched in the microbiome of centenarians.</title>
        <authorList>
            <person name="Sato Y."/>
            <person name="Atarashi K."/>
            <person name="Plichta R.D."/>
            <person name="Arai Y."/>
            <person name="Sasajima S."/>
            <person name="Kearney M.S."/>
            <person name="Suda W."/>
            <person name="Takeshita K."/>
            <person name="Sasaki T."/>
            <person name="Okamoto S."/>
            <person name="Skelly N.A."/>
            <person name="Okamura Y."/>
            <person name="Vlamakis H."/>
            <person name="Li Y."/>
            <person name="Tanoue T."/>
            <person name="Takei H."/>
            <person name="Nittono H."/>
            <person name="Narushima S."/>
            <person name="Irie J."/>
            <person name="Itoh H."/>
            <person name="Moriya K."/>
            <person name="Sugiura Y."/>
            <person name="Suematsu M."/>
            <person name="Moritoki N."/>
            <person name="Shibata S."/>
            <person name="Littman R.D."/>
            <person name="Fischbach A.M."/>
            <person name="Uwamino Y."/>
            <person name="Inoue T."/>
            <person name="Honda A."/>
            <person name="Hattori M."/>
            <person name="Murai T."/>
            <person name="Xavier J.R."/>
            <person name="Hirose N."/>
            <person name="Honda K."/>
        </authorList>
    </citation>
    <scope>NUCLEOTIDE SEQUENCE</scope>
    <source>
        <strain evidence="7">CE91-St55</strain>
    </source>
</reference>
<feature type="signal peptide" evidence="5">
    <location>
        <begin position="1"/>
        <end position="19"/>
    </location>
</feature>
<sequence>MRKSKFIPALMTVMVLLSACGGTGTDQNPQEQGSETKVVTHMKGETEIPINPQRLVDLSGSAEELDTLGIPYIACAQTSMFDGITVPSHLKDSFDERGIETVGNWSGMTDINIERIVELEPDLIIMNMYSEKIYDQLKDIAPTIMLTDDYNYVKWRDRFLELGDWFEKRDIAEKWLADYDAKAEELSNEIKEIVGDETFAVLESNTVYLGSYYIYGVTAGPGEIIFTNLKLNHTDLTPTDKWADVVDLEYLAKVDADHIIFTSNDGTLGELADNPVWQNLKAVKNGNVYLGDNETQYNLSYTSQGKLIYMEMLADAIKEHRNIE</sequence>
<dbReference type="Pfam" id="PF01497">
    <property type="entry name" value="Peripla_BP_2"/>
    <property type="match status" value="1"/>
</dbReference>
<dbReference type="InterPro" id="IPR051313">
    <property type="entry name" value="Bact_iron-sidero_bind"/>
</dbReference>
<dbReference type="PROSITE" id="PS51257">
    <property type="entry name" value="PROKAR_LIPOPROTEIN"/>
    <property type="match status" value="1"/>
</dbReference>